<dbReference type="EMBL" id="CP017479">
    <property type="protein sequence ID" value="AOW08435.1"/>
    <property type="molecule type" value="Genomic_DNA"/>
</dbReference>
<name>A0AAC9I211_9FLAO</name>
<keyword evidence="2" id="KW-1185">Reference proteome</keyword>
<sequence length="165" mass="19651">MVELYLKIINEIVLFTTEKERQQVIADDIQNKIQRLKNYDNTYLYFITITDTKYKTTGQFRFALTTLFNKIHKNIYFNKSNSYLFILEYPEIVSRGNFENIKNIDIHSHIILATEMKEEVLKSILYKAFIGADIDVKNYYKSGDGYLIKQKNIIDKTNYHYCLTK</sequence>
<dbReference type="RefSeq" id="WP_035638427.1">
    <property type="nucleotide sequence ID" value="NZ_CP017479.1"/>
</dbReference>
<protein>
    <submittedName>
        <fullName evidence="1">Uncharacterized protein</fullName>
    </submittedName>
</protein>
<dbReference type="AlphaFoldDB" id="A0AAC9I211"/>
<organism evidence="1 2">
    <name type="scientific">Flavobacterium gilvum</name>
    <dbReference type="NCBI Taxonomy" id="1492737"/>
    <lineage>
        <taxon>Bacteria</taxon>
        <taxon>Pseudomonadati</taxon>
        <taxon>Bacteroidota</taxon>
        <taxon>Flavobacteriia</taxon>
        <taxon>Flavobacteriales</taxon>
        <taxon>Flavobacteriaceae</taxon>
        <taxon>Flavobacterium</taxon>
    </lineage>
</organism>
<reference evidence="1 2" key="1">
    <citation type="submission" date="2016-10" db="EMBL/GenBank/DDBJ databases">
        <title>Flavobacterium gilvum sp. nov., isolated from stream water.</title>
        <authorList>
            <person name="Shin S.-K."/>
            <person name="Cho Y.-J."/>
            <person name="Yi H."/>
        </authorList>
    </citation>
    <scope>NUCLEOTIDE SEQUENCE [LARGE SCALE GENOMIC DNA]</scope>
    <source>
        <strain evidence="1 2">EM1308</strain>
    </source>
</reference>
<dbReference type="KEGG" id="fgl:EM308_02365"/>
<gene>
    <name evidence="1" type="ORF">EM308_02365</name>
</gene>
<dbReference type="Proteomes" id="UP000175968">
    <property type="component" value="Chromosome"/>
</dbReference>
<proteinExistence type="predicted"/>
<evidence type="ECO:0000313" key="1">
    <source>
        <dbReference type="EMBL" id="AOW08435.1"/>
    </source>
</evidence>
<accession>A0AAC9I211</accession>
<evidence type="ECO:0000313" key="2">
    <source>
        <dbReference type="Proteomes" id="UP000175968"/>
    </source>
</evidence>